<evidence type="ECO:0000256" key="2">
    <source>
        <dbReference type="ARBA" id="ARBA00022448"/>
    </source>
</evidence>
<sequence length="413" mass="41952">MSVLDELRMRPTAAGARRWDASLAVRLVLSVTVISTLLIGANLATPLYPLIQAELGLSPFAVTVAFASYVVALIGGLVHAGHWSDHIGRRAALVLAVVLGLLGATLFAAATSLPMLAAGRMLQGGAVALATGASAAALRDLLPARPDWASRFTLLASAGGVAAGPVIGGLLSLLPSPTRTPFLVYLVVLASLLVPLLLLRARPAIKPVVTGKPLAVLRPRRPAVSKDARRSFWTASSVGFLSFAVFGFTLSLAPTWFAGIAGTTSRPLIGLLAALVLGASAISQLVSPRGRFVVPVGLAGMAVGVGLLPVAQQTGSLPLLVGACLVAGFGQGMAFRVVFNEVSVKVAPALHAQTVSAVYVITYLGSAVPVLGLGAAAGVWGLDASVTVFALVISAVCGVLAVGSLVLRARAAR</sequence>
<name>A0A2S5J264_9MICC</name>
<gene>
    <name evidence="9" type="ORF">C4K88_03420</name>
</gene>
<feature type="transmembrane region" description="Helical" evidence="7">
    <location>
        <begin position="292"/>
        <end position="311"/>
    </location>
</feature>
<dbReference type="InterPro" id="IPR036259">
    <property type="entry name" value="MFS_trans_sf"/>
</dbReference>
<feature type="transmembrane region" description="Helical" evidence="7">
    <location>
        <begin position="154"/>
        <end position="176"/>
    </location>
</feature>
<feature type="transmembrane region" description="Helical" evidence="7">
    <location>
        <begin position="122"/>
        <end position="142"/>
    </location>
</feature>
<dbReference type="Proteomes" id="UP000239297">
    <property type="component" value="Unassembled WGS sequence"/>
</dbReference>
<dbReference type="GO" id="GO:0022857">
    <property type="term" value="F:transmembrane transporter activity"/>
    <property type="evidence" value="ECO:0007669"/>
    <property type="project" value="InterPro"/>
</dbReference>
<protein>
    <submittedName>
        <fullName evidence="9">MFS transporter</fullName>
    </submittedName>
</protein>
<dbReference type="SUPFAM" id="SSF103473">
    <property type="entry name" value="MFS general substrate transporter"/>
    <property type="match status" value="1"/>
</dbReference>
<evidence type="ECO:0000256" key="6">
    <source>
        <dbReference type="ARBA" id="ARBA00023136"/>
    </source>
</evidence>
<evidence type="ECO:0000256" key="4">
    <source>
        <dbReference type="ARBA" id="ARBA00022692"/>
    </source>
</evidence>
<dbReference type="Gene3D" id="1.20.1250.20">
    <property type="entry name" value="MFS general substrate transporter like domains"/>
    <property type="match status" value="1"/>
</dbReference>
<feature type="transmembrane region" description="Helical" evidence="7">
    <location>
        <begin position="317"/>
        <end position="339"/>
    </location>
</feature>
<accession>A0A2S5J264</accession>
<feature type="transmembrane region" description="Helical" evidence="7">
    <location>
        <begin position="60"/>
        <end position="80"/>
    </location>
</feature>
<feature type="transmembrane region" description="Helical" evidence="7">
    <location>
        <begin position="388"/>
        <end position="407"/>
    </location>
</feature>
<dbReference type="PANTHER" id="PTHR23517">
    <property type="entry name" value="RESISTANCE PROTEIN MDTM, PUTATIVE-RELATED-RELATED"/>
    <property type="match status" value="1"/>
</dbReference>
<dbReference type="RefSeq" id="WP_104120185.1">
    <property type="nucleotide sequence ID" value="NZ_PRKW01000001.1"/>
</dbReference>
<keyword evidence="6 7" id="KW-0472">Membrane</keyword>
<feature type="transmembrane region" description="Helical" evidence="7">
    <location>
        <begin position="27"/>
        <end position="48"/>
    </location>
</feature>
<dbReference type="OrthoDB" id="3177957at2"/>
<proteinExistence type="predicted"/>
<evidence type="ECO:0000259" key="8">
    <source>
        <dbReference type="PROSITE" id="PS50850"/>
    </source>
</evidence>
<evidence type="ECO:0000256" key="1">
    <source>
        <dbReference type="ARBA" id="ARBA00004651"/>
    </source>
</evidence>
<keyword evidence="4 7" id="KW-0812">Transmembrane</keyword>
<comment type="caution">
    <text evidence="9">The sequence shown here is derived from an EMBL/GenBank/DDBJ whole genome shotgun (WGS) entry which is preliminary data.</text>
</comment>
<organism evidence="9 10">
    <name type="scientific">Arthrobacter pityocampae</name>
    <dbReference type="NCBI Taxonomy" id="547334"/>
    <lineage>
        <taxon>Bacteria</taxon>
        <taxon>Bacillati</taxon>
        <taxon>Actinomycetota</taxon>
        <taxon>Actinomycetes</taxon>
        <taxon>Micrococcales</taxon>
        <taxon>Micrococcaceae</taxon>
        <taxon>Arthrobacter</taxon>
    </lineage>
</organism>
<evidence type="ECO:0000256" key="3">
    <source>
        <dbReference type="ARBA" id="ARBA00022475"/>
    </source>
</evidence>
<feature type="domain" description="Major facilitator superfamily (MFS) profile" evidence="8">
    <location>
        <begin position="21"/>
        <end position="410"/>
    </location>
</feature>
<dbReference type="InterPro" id="IPR011701">
    <property type="entry name" value="MFS"/>
</dbReference>
<feature type="transmembrane region" description="Helical" evidence="7">
    <location>
        <begin position="182"/>
        <end position="199"/>
    </location>
</feature>
<feature type="transmembrane region" description="Helical" evidence="7">
    <location>
        <begin position="238"/>
        <end position="261"/>
    </location>
</feature>
<dbReference type="GO" id="GO:0005886">
    <property type="term" value="C:plasma membrane"/>
    <property type="evidence" value="ECO:0007669"/>
    <property type="project" value="UniProtKB-SubCell"/>
</dbReference>
<keyword evidence="3" id="KW-1003">Cell membrane</keyword>
<dbReference type="PROSITE" id="PS50850">
    <property type="entry name" value="MFS"/>
    <property type="match status" value="1"/>
</dbReference>
<keyword evidence="2" id="KW-0813">Transport</keyword>
<dbReference type="PANTHER" id="PTHR23517:SF13">
    <property type="entry name" value="MAJOR FACILITATOR SUPERFAMILY MFS_1"/>
    <property type="match status" value="1"/>
</dbReference>
<feature type="transmembrane region" description="Helical" evidence="7">
    <location>
        <begin position="360"/>
        <end position="382"/>
    </location>
</feature>
<evidence type="ECO:0000256" key="7">
    <source>
        <dbReference type="SAM" id="Phobius"/>
    </source>
</evidence>
<dbReference type="Pfam" id="PF07690">
    <property type="entry name" value="MFS_1"/>
    <property type="match status" value="1"/>
</dbReference>
<keyword evidence="5 7" id="KW-1133">Transmembrane helix</keyword>
<evidence type="ECO:0000256" key="5">
    <source>
        <dbReference type="ARBA" id="ARBA00022989"/>
    </source>
</evidence>
<reference evidence="9 10" key="1">
    <citation type="journal article" date="2014" name="Int. J. Syst. Evol. Microbiol.">
        <title>Arthrobacter pityocampae sp. nov., isolated from Thaumetopoea pityocampa (Lep., Thaumetopoeidae).</title>
        <authorList>
            <person name="Ince I.A."/>
            <person name="Demirbag Z."/>
            <person name="Kati H."/>
        </authorList>
    </citation>
    <scope>NUCLEOTIDE SEQUENCE [LARGE SCALE GENOMIC DNA]</scope>
    <source>
        <strain evidence="9 10">Tp2</strain>
    </source>
</reference>
<feature type="transmembrane region" description="Helical" evidence="7">
    <location>
        <begin position="92"/>
        <end position="116"/>
    </location>
</feature>
<evidence type="ECO:0000313" key="9">
    <source>
        <dbReference type="EMBL" id="PPB50922.1"/>
    </source>
</evidence>
<keyword evidence="10" id="KW-1185">Reference proteome</keyword>
<dbReference type="InterPro" id="IPR020846">
    <property type="entry name" value="MFS_dom"/>
</dbReference>
<comment type="subcellular location">
    <subcellularLocation>
        <location evidence="1">Cell membrane</location>
        <topology evidence="1">Multi-pass membrane protein</topology>
    </subcellularLocation>
</comment>
<feature type="transmembrane region" description="Helical" evidence="7">
    <location>
        <begin position="267"/>
        <end position="285"/>
    </location>
</feature>
<dbReference type="AlphaFoldDB" id="A0A2S5J264"/>
<dbReference type="EMBL" id="PRKW01000001">
    <property type="protein sequence ID" value="PPB50922.1"/>
    <property type="molecule type" value="Genomic_DNA"/>
</dbReference>
<evidence type="ECO:0000313" key="10">
    <source>
        <dbReference type="Proteomes" id="UP000239297"/>
    </source>
</evidence>
<dbReference type="InterPro" id="IPR050171">
    <property type="entry name" value="MFS_Transporters"/>
</dbReference>